<name>A0A3M2JBP7_9CELL</name>
<dbReference type="InterPro" id="IPR051416">
    <property type="entry name" value="phD-YefM_TA_antitoxins"/>
</dbReference>
<gene>
    <name evidence="3" type="ORF">EBM89_09835</name>
</gene>
<comment type="function">
    <text evidence="2">Antitoxin component of a type II toxin-antitoxin (TA) system.</text>
</comment>
<dbReference type="PANTHER" id="PTHR35377:SF4">
    <property type="entry name" value="PREVENT-HOST-DEATH FAMILY PROTEIN"/>
    <property type="match status" value="1"/>
</dbReference>
<evidence type="ECO:0000256" key="1">
    <source>
        <dbReference type="ARBA" id="ARBA00009981"/>
    </source>
</evidence>
<comment type="caution">
    <text evidence="3">The sequence shown here is derived from an EMBL/GenBank/DDBJ whole genome shotgun (WGS) entry which is preliminary data.</text>
</comment>
<accession>A0A3M2JBP7</accession>
<dbReference type="NCBIfam" id="TIGR01552">
    <property type="entry name" value="phd_fam"/>
    <property type="match status" value="1"/>
</dbReference>
<dbReference type="Gene3D" id="3.40.1620.10">
    <property type="entry name" value="YefM-like domain"/>
    <property type="match status" value="1"/>
</dbReference>
<dbReference type="OrthoDB" id="33091at2"/>
<organism evidence="3 4">
    <name type="scientific">Cellulomonas triticagri</name>
    <dbReference type="NCBI Taxonomy" id="2483352"/>
    <lineage>
        <taxon>Bacteria</taxon>
        <taxon>Bacillati</taxon>
        <taxon>Actinomycetota</taxon>
        <taxon>Actinomycetes</taxon>
        <taxon>Micrococcales</taxon>
        <taxon>Cellulomonadaceae</taxon>
        <taxon>Cellulomonas</taxon>
    </lineage>
</organism>
<dbReference type="Pfam" id="PF02604">
    <property type="entry name" value="PhdYeFM_antitox"/>
    <property type="match status" value="1"/>
</dbReference>
<dbReference type="PANTHER" id="PTHR35377">
    <property type="entry name" value="ANTITOXIN VAPB49-RELATED-RELATED"/>
    <property type="match status" value="1"/>
</dbReference>
<protein>
    <recommendedName>
        <fullName evidence="2">Antitoxin</fullName>
    </recommendedName>
</protein>
<dbReference type="AlphaFoldDB" id="A0A3M2JBP7"/>
<dbReference type="RefSeq" id="WP_122149260.1">
    <property type="nucleotide sequence ID" value="NZ_RFFI01000046.1"/>
</dbReference>
<sequence length="77" mass="8345">MTVVVNVQDAKAHLSQLIARAEAGEEVVIGRAHKPVVRLTRIDSTTPRRTFGTMPSLVVPDDLDAPLPDDELAAWEG</sequence>
<dbReference type="Proteomes" id="UP000269289">
    <property type="component" value="Unassembled WGS sequence"/>
</dbReference>
<evidence type="ECO:0000313" key="4">
    <source>
        <dbReference type="Proteomes" id="UP000269289"/>
    </source>
</evidence>
<dbReference type="EMBL" id="RFFI01000046">
    <property type="protein sequence ID" value="RMI09551.1"/>
    <property type="molecule type" value="Genomic_DNA"/>
</dbReference>
<dbReference type="SUPFAM" id="SSF143120">
    <property type="entry name" value="YefM-like"/>
    <property type="match status" value="1"/>
</dbReference>
<dbReference type="InterPro" id="IPR036165">
    <property type="entry name" value="YefM-like_sf"/>
</dbReference>
<evidence type="ECO:0000313" key="3">
    <source>
        <dbReference type="EMBL" id="RMI09551.1"/>
    </source>
</evidence>
<keyword evidence="4" id="KW-1185">Reference proteome</keyword>
<comment type="similarity">
    <text evidence="1 2">Belongs to the phD/YefM antitoxin family.</text>
</comment>
<proteinExistence type="inferred from homology"/>
<evidence type="ECO:0000256" key="2">
    <source>
        <dbReference type="RuleBase" id="RU362080"/>
    </source>
</evidence>
<reference evidence="3 4" key="1">
    <citation type="submission" date="2018-10" db="EMBL/GenBank/DDBJ databases">
        <title>Isolation, diversity and antifungal activity of actinobacteria from wheat.</title>
        <authorList>
            <person name="Han C."/>
        </authorList>
    </citation>
    <scope>NUCLEOTIDE SEQUENCE [LARGE SCALE GENOMIC DNA]</scope>
    <source>
        <strain evidence="3 4">NEAU-YY56</strain>
    </source>
</reference>
<dbReference type="InterPro" id="IPR006442">
    <property type="entry name" value="Antitoxin_Phd/YefM"/>
</dbReference>